<evidence type="ECO:0000256" key="9">
    <source>
        <dbReference type="ARBA" id="ARBA00022679"/>
    </source>
</evidence>
<accession>A0A8J6Q1T5</accession>
<feature type="transmembrane region" description="Helical" evidence="19">
    <location>
        <begin position="175"/>
        <end position="196"/>
    </location>
</feature>
<dbReference type="GO" id="GO:0008818">
    <property type="term" value="F:cobalamin 5'-phosphate synthase activity"/>
    <property type="evidence" value="ECO:0007669"/>
    <property type="project" value="UniProtKB-UniRule"/>
</dbReference>
<dbReference type="GO" id="GO:0009236">
    <property type="term" value="P:cobalamin biosynthetic process"/>
    <property type="evidence" value="ECO:0007669"/>
    <property type="project" value="UniProtKB-UniRule"/>
</dbReference>
<dbReference type="GO" id="GO:0051073">
    <property type="term" value="F:adenosylcobinamide-GDP ribazoletransferase activity"/>
    <property type="evidence" value="ECO:0007669"/>
    <property type="project" value="UniProtKB-UniRule"/>
</dbReference>
<comment type="caution">
    <text evidence="20">The sequence shown here is derived from an EMBL/GenBank/DDBJ whole genome shotgun (WGS) entry which is preliminary data.</text>
</comment>
<dbReference type="PANTHER" id="PTHR34148:SF1">
    <property type="entry name" value="ADENOSYLCOBINAMIDE-GDP RIBAZOLETRANSFERASE"/>
    <property type="match status" value="1"/>
</dbReference>
<protein>
    <recommendedName>
        <fullName evidence="6 19">Adenosylcobinamide-GDP ribazoletransferase</fullName>
        <ecNumber evidence="5 19">2.7.8.26</ecNumber>
    </recommendedName>
    <alternativeName>
        <fullName evidence="16 19">Cobalamin synthase</fullName>
    </alternativeName>
    <alternativeName>
        <fullName evidence="15 19">Cobalamin-5'-phosphate synthase</fullName>
    </alternativeName>
</protein>
<feature type="transmembrane region" description="Helical" evidence="19">
    <location>
        <begin position="64"/>
        <end position="83"/>
    </location>
</feature>
<gene>
    <name evidence="19" type="primary">cobS</name>
    <name evidence="20" type="ORF">ICI42_09055</name>
</gene>
<evidence type="ECO:0000256" key="1">
    <source>
        <dbReference type="ARBA" id="ARBA00001946"/>
    </source>
</evidence>
<keyword evidence="7 19" id="KW-1003">Cell membrane</keyword>
<comment type="function">
    <text evidence="14 19">Joins adenosylcobinamide-GDP and alpha-ribazole to generate adenosylcobalamin (Ado-cobalamin). Also synthesizes adenosylcobalamin 5'-phosphate from adenosylcobinamide-GDP and alpha-ribazole 5'-phosphate.</text>
</comment>
<keyword evidence="10 19" id="KW-0812">Transmembrane</keyword>
<sequence length="252" mass="25633">MAGLKTITGDIAIGMVFFSRLPLPHFVVRDRTLGDAIWSAPIVGLVVALIAGGFYGFAWWLGLGAGPAAALALAAGMLATGCLHEDGLSDTADGFGGGRTKDHKLEIMHDSRVGTYGAAALLLTVLLRWSALAAIAAPGSVLLALLAAHIASRAAMPLFMVALPQARNEGLSVTVGSVSDATAAIAAAIGLAALLLLGAEGLLVSVLVLGVLFFAFRRLCIAQIGGLTGDTIGAWQQIAEITLLLIASAILT</sequence>
<evidence type="ECO:0000256" key="4">
    <source>
        <dbReference type="ARBA" id="ARBA00010561"/>
    </source>
</evidence>
<comment type="subcellular location">
    <subcellularLocation>
        <location evidence="2 19">Cell membrane</location>
        <topology evidence="2 19">Multi-pass membrane protein</topology>
    </subcellularLocation>
</comment>
<evidence type="ECO:0000256" key="16">
    <source>
        <dbReference type="ARBA" id="ARBA00032853"/>
    </source>
</evidence>
<dbReference type="UniPathway" id="UPA00148">
    <property type="reaction ID" value="UER00238"/>
</dbReference>
<evidence type="ECO:0000256" key="19">
    <source>
        <dbReference type="HAMAP-Rule" id="MF_00719"/>
    </source>
</evidence>
<evidence type="ECO:0000256" key="6">
    <source>
        <dbReference type="ARBA" id="ARBA00015850"/>
    </source>
</evidence>
<dbReference type="AlphaFoldDB" id="A0A8J6Q1T5"/>
<dbReference type="PANTHER" id="PTHR34148">
    <property type="entry name" value="ADENOSYLCOBINAMIDE-GDP RIBAZOLETRANSFERASE"/>
    <property type="match status" value="1"/>
</dbReference>
<evidence type="ECO:0000313" key="20">
    <source>
        <dbReference type="EMBL" id="MBD0414800.1"/>
    </source>
</evidence>
<name>A0A8J6Q1T5_9HYPH</name>
<reference evidence="20" key="1">
    <citation type="submission" date="2020-09" db="EMBL/GenBank/DDBJ databases">
        <title>Genome seq and assembly of Tianweitania sp.</title>
        <authorList>
            <person name="Chhetri G."/>
        </authorList>
    </citation>
    <scope>NUCLEOTIDE SEQUENCE</scope>
    <source>
        <strain evidence="20">Rool2</strain>
    </source>
</reference>
<dbReference type="Pfam" id="PF02654">
    <property type="entry name" value="CobS"/>
    <property type="match status" value="1"/>
</dbReference>
<evidence type="ECO:0000256" key="10">
    <source>
        <dbReference type="ARBA" id="ARBA00022692"/>
    </source>
</evidence>
<evidence type="ECO:0000256" key="13">
    <source>
        <dbReference type="ARBA" id="ARBA00023136"/>
    </source>
</evidence>
<evidence type="ECO:0000256" key="12">
    <source>
        <dbReference type="ARBA" id="ARBA00022989"/>
    </source>
</evidence>
<keyword evidence="13 19" id="KW-0472">Membrane</keyword>
<evidence type="ECO:0000256" key="3">
    <source>
        <dbReference type="ARBA" id="ARBA00004663"/>
    </source>
</evidence>
<dbReference type="Proteomes" id="UP000643405">
    <property type="component" value="Unassembled WGS sequence"/>
</dbReference>
<evidence type="ECO:0000313" key="21">
    <source>
        <dbReference type="Proteomes" id="UP000643405"/>
    </source>
</evidence>
<comment type="catalytic activity">
    <reaction evidence="17 19">
        <text>alpha-ribazole + adenosylcob(III)inamide-GDP = adenosylcob(III)alamin + GMP + H(+)</text>
        <dbReference type="Rhea" id="RHEA:16049"/>
        <dbReference type="ChEBI" id="CHEBI:10329"/>
        <dbReference type="ChEBI" id="CHEBI:15378"/>
        <dbReference type="ChEBI" id="CHEBI:18408"/>
        <dbReference type="ChEBI" id="CHEBI:58115"/>
        <dbReference type="ChEBI" id="CHEBI:60487"/>
        <dbReference type="EC" id="2.7.8.26"/>
    </reaction>
</comment>
<evidence type="ECO:0000256" key="11">
    <source>
        <dbReference type="ARBA" id="ARBA00022842"/>
    </source>
</evidence>
<keyword evidence="9 19" id="KW-0808">Transferase</keyword>
<evidence type="ECO:0000256" key="18">
    <source>
        <dbReference type="ARBA" id="ARBA00049504"/>
    </source>
</evidence>
<comment type="catalytic activity">
    <reaction evidence="18 19">
        <text>alpha-ribazole 5'-phosphate + adenosylcob(III)inamide-GDP = adenosylcob(III)alamin 5'-phosphate + GMP + H(+)</text>
        <dbReference type="Rhea" id="RHEA:23560"/>
        <dbReference type="ChEBI" id="CHEBI:15378"/>
        <dbReference type="ChEBI" id="CHEBI:57918"/>
        <dbReference type="ChEBI" id="CHEBI:58115"/>
        <dbReference type="ChEBI" id="CHEBI:60487"/>
        <dbReference type="ChEBI" id="CHEBI:60493"/>
        <dbReference type="EC" id="2.7.8.26"/>
    </reaction>
</comment>
<feature type="transmembrane region" description="Helical" evidence="19">
    <location>
        <begin position="113"/>
        <end position="135"/>
    </location>
</feature>
<evidence type="ECO:0000256" key="15">
    <source>
        <dbReference type="ARBA" id="ARBA00032605"/>
    </source>
</evidence>
<organism evidence="20 21">
    <name type="scientific">Oryzicola mucosus</name>
    <dbReference type="NCBI Taxonomy" id="2767425"/>
    <lineage>
        <taxon>Bacteria</taxon>
        <taxon>Pseudomonadati</taxon>
        <taxon>Pseudomonadota</taxon>
        <taxon>Alphaproteobacteria</taxon>
        <taxon>Hyphomicrobiales</taxon>
        <taxon>Phyllobacteriaceae</taxon>
        <taxon>Oryzicola</taxon>
    </lineage>
</organism>
<evidence type="ECO:0000256" key="7">
    <source>
        <dbReference type="ARBA" id="ARBA00022475"/>
    </source>
</evidence>
<dbReference type="EC" id="2.7.8.26" evidence="5 19"/>
<feature type="transmembrane region" description="Helical" evidence="19">
    <location>
        <begin position="141"/>
        <end position="163"/>
    </location>
</feature>
<evidence type="ECO:0000256" key="17">
    <source>
        <dbReference type="ARBA" id="ARBA00048623"/>
    </source>
</evidence>
<keyword evidence="11 19" id="KW-0460">Magnesium</keyword>
<feature type="transmembrane region" description="Helical" evidence="19">
    <location>
        <begin position="35"/>
        <end position="58"/>
    </location>
</feature>
<dbReference type="HAMAP" id="MF_00719">
    <property type="entry name" value="CobS"/>
    <property type="match status" value="1"/>
</dbReference>
<evidence type="ECO:0000256" key="14">
    <source>
        <dbReference type="ARBA" id="ARBA00025228"/>
    </source>
</evidence>
<dbReference type="EMBL" id="JACVVX010000002">
    <property type="protein sequence ID" value="MBD0414800.1"/>
    <property type="molecule type" value="Genomic_DNA"/>
</dbReference>
<keyword evidence="12 19" id="KW-1133">Transmembrane helix</keyword>
<proteinExistence type="inferred from homology"/>
<keyword evidence="8 19" id="KW-0169">Cobalamin biosynthesis</keyword>
<evidence type="ECO:0000256" key="5">
    <source>
        <dbReference type="ARBA" id="ARBA00013200"/>
    </source>
</evidence>
<keyword evidence="21" id="KW-1185">Reference proteome</keyword>
<comment type="pathway">
    <text evidence="3 19">Cofactor biosynthesis; adenosylcobalamin biosynthesis; adenosylcobalamin from cob(II)yrinate a,c-diamide: step 7/7.</text>
</comment>
<dbReference type="GO" id="GO:0005886">
    <property type="term" value="C:plasma membrane"/>
    <property type="evidence" value="ECO:0007669"/>
    <property type="project" value="UniProtKB-SubCell"/>
</dbReference>
<evidence type="ECO:0000256" key="2">
    <source>
        <dbReference type="ARBA" id="ARBA00004651"/>
    </source>
</evidence>
<comment type="cofactor">
    <cofactor evidence="1 19">
        <name>Mg(2+)</name>
        <dbReference type="ChEBI" id="CHEBI:18420"/>
    </cofactor>
</comment>
<dbReference type="InterPro" id="IPR003805">
    <property type="entry name" value="CobS"/>
</dbReference>
<comment type="similarity">
    <text evidence="4 19">Belongs to the CobS family.</text>
</comment>
<evidence type="ECO:0000256" key="8">
    <source>
        <dbReference type="ARBA" id="ARBA00022573"/>
    </source>
</evidence>